<dbReference type="EMBL" id="PVZF01000060">
    <property type="protein sequence ID" value="PRY03394.1"/>
    <property type="molecule type" value="Genomic_DNA"/>
</dbReference>
<keyword evidence="3" id="KW-1185">Reference proteome</keyword>
<dbReference type="NCBIfam" id="NF033545">
    <property type="entry name" value="transpos_IS630"/>
    <property type="match status" value="1"/>
</dbReference>
<organism evidence="2 3">
    <name type="scientific">Kineococcus rhizosphaerae</name>
    <dbReference type="NCBI Taxonomy" id="559628"/>
    <lineage>
        <taxon>Bacteria</taxon>
        <taxon>Bacillati</taxon>
        <taxon>Actinomycetota</taxon>
        <taxon>Actinomycetes</taxon>
        <taxon>Kineosporiales</taxon>
        <taxon>Kineosporiaceae</taxon>
        <taxon>Kineococcus</taxon>
    </lineage>
</organism>
<sequence>MLAVLDGTGIRQVARDHACSPKTVRKWWRRWCEGGIAALGDAPRSGRPALYDDSTRRDLLALATAQAPAPFAGWSHERLSAAMGELNWGVSPSWVGRALKRLDLKVHQVRGWVHRRADPDFNTRVAAVEAAVTAAGDDPFPVLCLDEKTSHPLRVPVLPDSRDGRGRRRREFEYVRHGTISWYGIQTAASGAVQMIRSTQRMDSVAFIEVLEHLVAVHGSIFTLVMDNGPAHTSYATRTWLQAHPGISVRLTPKHASWVNPVESVFGILTRQVLQHATFVSAEDCDGRVQHWTRLRNQQHRPVTFTWQRPGAPTSAADH</sequence>
<gene>
    <name evidence="2" type="ORF">CLV37_1601</name>
</gene>
<evidence type="ECO:0000313" key="3">
    <source>
        <dbReference type="Proteomes" id="UP000238083"/>
    </source>
</evidence>
<dbReference type="Gene3D" id="3.30.420.10">
    <property type="entry name" value="Ribonuclease H-like superfamily/Ribonuclease H"/>
    <property type="match status" value="1"/>
</dbReference>
<dbReference type="InterPro" id="IPR009057">
    <property type="entry name" value="Homeodomain-like_sf"/>
</dbReference>
<feature type="domain" description="Tc1-like transposase DDE" evidence="1">
    <location>
        <begin position="142"/>
        <end position="284"/>
    </location>
</feature>
<dbReference type="InterPro" id="IPR036397">
    <property type="entry name" value="RNaseH_sf"/>
</dbReference>
<dbReference type="InterPro" id="IPR047655">
    <property type="entry name" value="Transpos_IS630-like"/>
</dbReference>
<dbReference type="GO" id="GO:0003676">
    <property type="term" value="F:nucleic acid binding"/>
    <property type="evidence" value="ECO:0007669"/>
    <property type="project" value="InterPro"/>
</dbReference>
<dbReference type="InterPro" id="IPR038717">
    <property type="entry name" value="Tc1-like_DDE_dom"/>
</dbReference>
<dbReference type="InterPro" id="IPR012337">
    <property type="entry name" value="RNaseH-like_sf"/>
</dbReference>
<name>A0A2T0QH70_9ACTN</name>
<evidence type="ECO:0000259" key="1">
    <source>
        <dbReference type="Pfam" id="PF13358"/>
    </source>
</evidence>
<dbReference type="Pfam" id="PF13565">
    <property type="entry name" value="HTH_32"/>
    <property type="match status" value="1"/>
</dbReference>
<dbReference type="Proteomes" id="UP000238083">
    <property type="component" value="Unassembled WGS sequence"/>
</dbReference>
<comment type="caution">
    <text evidence="2">The sequence shown here is derived from an EMBL/GenBank/DDBJ whole genome shotgun (WGS) entry which is preliminary data.</text>
</comment>
<evidence type="ECO:0000313" key="2">
    <source>
        <dbReference type="EMBL" id="PRY03394.1"/>
    </source>
</evidence>
<accession>A0A2T0QH70</accession>
<dbReference type="AlphaFoldDB" id="A0A2T0QH70"/>
<dbReference type="Pfam" id="PF13358">
    <property type="entry name" value="DDE_3"/>
    <property type="match status" value="1"/>
</dbReference>
<dbReference type="SUPFAM" id="SSF53098">
    <property type="entry name" value="Ribonuclease H-like"/>
    <property type="match status" value="1"/>
</dbReference>
<dbReference type="SUPFAM" id="SSF46689">
    <property type="entry name" value="Homeodomain-like"/>
    <property type="match status" value="1"/>
</dbReference>
<proteinExistence type="predicted"/>
<protein>
    <submittedName>
        <fullName evidence="2">Transposase</fullName>
    </submittedName>
</protein>
<reference evidence="2 3" key="1">
    <citation type="submission" date="2018-03" db="EMBL/GenBank/DDBJ databases">
        <title>Genomic Encyclopedia of Archaeal and Bacterial Type Strains, Phase II (KMG-II): from individual species to whole genera.</title>
        <authorList>
            <person name="Goeker M."/>
        </authorList>
    </citation>
    <scope>NUCLEOTIDE SEQUENCE [LARGE SCALE GENOMIC DNA]</scope>
    <source>
        <strain evidence="2 3">DSM 19711</strain>
    </source>
</reference>